<dbReference type="InterPro" id="IPR009078">
    <property type="entry name" value="Ferritin-like_SF"/>
</dbReference>
<reference evidence="1" key="2">
    <citation type="journal article" date="2021" name="PeerJ">
        <title>Extensive microbial diversity within the chicken gut microbiome revealed by metagenomics and culture.</title>
        <authorList>
            <person name="Gilroy R."/>
            <person name="Ravi A."/>
            <person name="Getino M."/>
            <person name="Pursley I."/>
            <person name="Horton D.L."/>
            <person name="Alikhan N.F."/>
            <person name="Baker D."/>
            <person name="Gharbi K."/>
            <person name="Hall N."/>
            <person name="Watson M."/>
            <person name="Adriaenssens E.M."/>
            <person name="Foster-Nyarko E."/>
            <person name="Jarju S."/>
            <person name="Secka A."/>
            <person name="Antonio M."/>
            <person name="Oren A."/>
            <person name="Chaudhuri R.R."/>
            <person name="La Ragione R."/>
            <person name="Hildebrand F."/>
            <person name="Pallen M.J."/>
        </authorList>
    </citation>
    <scope>NUCLEOTIDE SEQUENCE</scope>
    <source>
        <strain evidence="1">CHK152-2994</strain>
    </source>
</reference>
<evidence type="ECO:0008006" key="3">
    <source>
        <dbReference type="Google" id="ProtNLM"/>
    </source>
</evidence>
<dbReference type="AlphaFoldDB" id="A0A9D1FY29"/>
<evidence type="ECO:0000313" key="2">
    <source>
        <dbReference type="Proteomes" id="UP000824139"/>
    </source>
</evidence>
<protein>
    <recommendedName>
        <fullName evidence="3">Ferritin-like domain-containing protein</fullName>
    </recommendedName>
</protein>
<dbReference type="InterPro" id="IPR012347">
    <property type="entry name" value="Ferritin-like"/>
</dbReference>
<gene>
    <name evidence="1" type="ORF">IAD41_08200</name>
</gene>
<organism evidence="1 2">
    <name type="scientific">Candidatus Scatenecus faecavium</name>
    <dbReference type="NCBI Taxonomy" id="2840915"/>
    <lineage>
        <taxon>Bacteria</taxon>
        <taxon>Candidatus Scatenecus</taxon>
    </lineage>
</organism>
<accession>A0A9D1FY29</accession>
<dbReference type="Proteomes" id="UP000824139">
    <property type="component" value="Unassembled WGS sequence"/>
</dbReference>
<dbReference type="Gene3D" id="1.20.1260.10">
    <property type="match status" value="1"/>
</dbReference>
<proteinExistence type="predicted"/>
<evidence type="ECO:0000313" key="1">
    <source>
        <dbReference type="EMBL" id="HIS83566.1"/>
    </source>
</evidence>
<sequence>MTFNPLKEKGISLDKQLRSWYDIVKRPFDKHKVDCYTRTRQILMNGIEVEAWNFKHAFARFCPDPEVCKIIAESRRIEDMQQTTVNWMTPAEQSVLETTLGYEQVAVDLTAWLAQNEPDDYVKETFNFGLLEDFDHLYRYSQWAYMMHGIDPNDIIQEQTDVLVSRPTQNHHNDNKMRLRNHYDKETADPQTKVNILTLVAGEQQTHNFYAEHGMMYGNDDLRRTFGEICDVEEEHVSMYESLIDPTETMYEKLLLHEFTEVCTYFNCYKDEQDDQLKLIWEEFLAFELEHLRIAADLIKKHEKRDPEEIIGDKVVLPCHFESQKEYVADVLLNEADKRLDGTERKGYTTIDELPDDWASYDVQEIVGEEGAPTETTIQLMIASAGRDITCAADKLAKKAPDIVEKGLEENAQAPDTVSADDYRNMQDVEMIEF</sequence>
<reference evidence="1" key="1">
    <citation type="submission" date="2020-10" db="EMBL/GenBank/DDBJ databases">
        <authorList>
            <person name="Gilroy R."/>
        </authorList>
    </citation>
    <scope>NUCLEOTIDE SEQUENCE</scope>
    <source>
        <strain evidence="1">CHK152-2994</strain>
    </source>
</reference>
<comment type="caution">
    <text evidence="1">The sequence shown here is derived from an EMBL/GenBank/DDBJ whole genome shotgun (WGS) entry which is preliminary data.</text>
</comment>
<name>A0A9D1FY29_9BACT</name>
<dbReference type="EMBL" id="DVJO01000178">
    <property type="protein sequence ID" value="HIS83566.1"/>
    <property type="molecule type" value="Genomic_DNA"/>
</dbReference>
<dbReference type="SUPFAM" id="SSF47240">
    <property type="entry name" value="Ferritin-like"/>
    <property type="match status" value="1"/>
</dbReference>